<protein>
    <submittedName>
        <fullName evidence="1">Uncharacterized protein</fullName>
    </submittedName>
</protein>
<gene>
    <name evidence="1" type="ordered locus">BS1330_II0614</name>
</gene>
<proteinExistence type="predicted"/>
<dbReference type="KEGG" id="bms:BRA0619"/>
<dbReference type="EMBL" id="CP002998">
    <property type="protein sequence ID" value="AEM20085.1"/>
    <property type="molecule type" value="Genomic_DNA"/>
</dbReference>
<evidence type="ECO:0000313" key="2">
    <source>
        <dbReference type="Proteomes" id="UP000007104"/>
    </source>
</evidence>
<reference evidence="1 2" key="1">
    <citation type="journal article" date="2011" name="J. Bacteriol.">
        <title>Revised genome sequence of Brucella suis 1330.</title>
        <authorList>
            <person name="Tae H."/>
            <person name="Shallom S."/>
            <person name="Settlage R."/>
            <person name="Preston D."/>
            <person name="Adams L.G."/>
            <person name="Garner H.R."/>
        </authorList>
    </citation>
    <scope>NUCLEOTIDE SEQUENCE [LARGE SCALE GENOMIC DNA]</scope>
    <source>
        <strain evidence="1 2">1330</strain>
    </source>
</reference>
<organism evidence="1 2">
    <name type="scientific">Brucella suis biovar 1 (strain 1330)</name>
    <dbReference type="NCBI Taxonomy" id="204722"/>
    <lineage>
        <taxon>Bacteria</taxon>
        <taxon>Pseudomonadati</taxon>
        <taxon>Pseudomonadota</taxon>
        <taxon>Alphaproteobacteria</taxon>
        <taxon>Hyphomicrobiales</taxon>
        <taxon>Brucellaceae</taxon>
        <taxon>Brucella/Ochrobactrum group</taxon>
        <taxon>Brucella</taxon>
    </lineage>
</organism>
<dbReference type="AlphaFoldDB" id="A0A0H3G7B5"/>
<evidence type="ECO:0000313" key="1">
    <source>
        <dbReference type="EMBL" id="AEM20085.1"/>
    </source>
</evidence>
<accession>A0A0H3G7B5</accession>
<keyword evidence="2" id="KW-1185">Reference proteome</keyword>
<dbReference type="KEGG" id="bsi:BS1330_II0614"/>
<sequence length="32" mass="3427">MTNFIAGDFPTRSVRAAIACRGATLYKKAPAQ</sequence>
<name>A0A0H3G7B5_BRUSU</name>
<dbReference type="HOGENOM" id="CLU_3388426_0_0_5"/>
<dbReference type="Proteomes" id="UP000007104">
    <property type="component" value="Chromosome II"/>
</dbReference>